<dbReference type="InterPro" id="IPR013087">
    <property type="entry name" value="Znf_C2H2_type"/>
</dbReference>
<proteinExistence type="predicted"/>
<keyword evidence="3" id="KW-0862">Zinc</keyword>
<evidence type="ECO:0000313" key="7">
    <source>
        <dbReference type="Proteomes" id="UP000235965"/>
    </source>
</evidence>
<evidence type="ECO:0000259" key="5">
    <source>
        <dbReference type="PROSITE" id="PS50157"/>
    </source>
</evidence>
<dbReference type="PROSITE" id="PS00028">
    <property type="entry name" value="ZINC_FINGER_C2H2_1"/>
    <property type="match status" value="2"/>
</dbReference>
<keyword evidence="7" id="KW-1185">Reference proteome</keyword>
<evidence type="ECO:0000256" key="1">
    <source>
        <dbReference type="ARBA" id="ARBA00022723"/>
    </source>
</evidence>
<dbReference type="Pfam" id="PF00096">
    <property type="entry name" value="zf-C2H2"/>
    <property type="match status" value="1"/>
</dbReference>
<keyword evidence="1" id="KW-0479">Metal-binding</keyword>
<evidence type="ECO:0000256" key="2">
    <source>
        <dbReference type="ARBA" id="ARBA00022771"/>
    </source>
</evidence>
<dbReference type="FunFam" id="3.30.160.60:FF:000446">
    <property type="entry name" value="Zinc finger protein"/>
    <property type="match status" value="1"/>
</dbReference>
<organism evidence="6 7">
    <name type="scientific">Cryptotermes secundus</name>
    <dbReference type="NCBI Taxonomy" id="105785"/>
    <lineage>
        <taxon>Eukaryota</taxon>
        <taxon>Metazoa</taxon>
        <taxon>Ecdysozoa</taxon>
        <taxon>Arthropoda</taxon>
        <taxon>Hexapoda</taxon>
        <taxon>Insecta</taxon>
        <taxon>Pterygota</taxon>
        <taxon>Neoptera</taxon>
        <taxon>Polyneoptera</taxon>
        <taxon>Dictyoptera</taxon>
        <taxon>Blattodea</taxon>
        <taxon>Blattoidea</taxon>
        <taxon>Termitoidae</taxon>
        <taxon>Kalotermitidae</taxon>
        <taxon>Cryptotermitinae</taxon>
        <taxon>Cryptotermes</taxon>
    </lineage>
</organism>
<evidence type="ECO:0000256" key="4">
    <source>
        <dbReference type="PROSITE-ProRule" id="PRU00042"/>
    </source>
</evidence>
<reference evidence="6 7" key="1">
    <citation type="submission" date="2017-12" db="EMBL/GenBank/DDBJ databases">
        <title>Hemimetabolous genomes reveal molecular basis of termite eusociality.</title>
        <authorList>
            <person name="Harrison M.C."/>
            <person name="Jongepier E."/>
            <person name="Robertson H.M."/>
            <person name="Arning N."/>
            <person name="Bitard-Feildel T."/>
            <person name="Chao H."/>
            <person name="Childers C.P."/>
            <person name="Dinh H."/>
            <person name="Doddapaneni H."/>
            <person name="Dugan S."/>
            <person name="Gowin J."/>
            <person name="Greiner C."/>
            <person name="Han Y."/>
            <person name="Hu H."/>
            <person name="Hughes D.S.T."/>
            <person name="Huylmans A.-K."/>
            <person name="Kemena C."/>
            <person name="Kremer L.P.M."/>
            <person name="Lee S.L."/>
            <person name="Lopez-Ezquerra A."/>
            <person name="Mallet L."/>
            <person name="Monroy-Kuhn J.M."/>
            <person name="Moser A."/>
            <person name="Murali S.C."/>
            <person name="Muzny D.M."/>
            <person name="Otani S."/>
            <person name="Piulachs M.-D."/>
            <person name="Poelchau M."/>
            <person name="Qu J."/>
            <person name="Schaub F."/>
            <person name="Wada-Katsumata A."/>
            <person name="Worley K.C."/>
            <person name="Xie Q."/>
            <person name="Ylla G."/>
            <person name="Poulsen M."/>
            <person name="Gibbs R.A."/>
            <person name="Schal C."/>
            <person name="Richards S."/>
            <person name="Belles X."/>
            <person name="Korb J."/>
            <person name="Bornberg-Bauer E."/>
        </authorList>
    </citation>
    <scope>NUCLEOTIDE SEQUENCE [LARGE SCALE GENOMIC DNA]</scope>
    <source>
        <tissue evidence="6">Whole body</tissue>
    </source>
</reference>
<dbReference type="OrthoDB" id="10261408at2759"/>
<dbReference type="AlphaFoldDB" id="A0A2J7QEZ5"/>
<gene>
    <name evidence="6" type="ORF">B7P43_G08531</name>
</gene>
<dbReference type="Gene3D" id="3.30.160.60">
    <property type="entry name" value="Classic Zinc Finger"/>
    <property type="match status" value="1"/>
</dbReference>
<dbReference type="InParanoid" id="A0A2J7QEZ5"/>
<evidence type="ECO:0000313" key="6">
    <source>
        <dbReference type="EMBL" id="PNF27156.1"/>
    </source>
</evidence>
<evidence type="ECO:0000256" key="3">
    <source>
        <dbReference type="ARBA" id="ARBA00022833"/>
    </source>
</evidence>
<name>A0A2J7QEZ5_9NEOP</name>
<dbReference type="GO" id="GO:0005634">
    <property type="term" value="C:nucleus"/>
    <property type="evidence" value="ECO:0007669"/>
    <property type="project" value="UniProtKB-ARBA"/>
</dbReference>
<keyword evidence="2 4" id="KW-0863">Zinc-finger</keyword>
<dbReference type="Proteomes" id="UP000235965">
    <property type="component" value="Unassembled WGS sequence"/>
</dbReference>
<sequence length="75" mass="8616">MTKSNLPDVKNKAGVKNFSCEVCGKLMHHWKSLDLHMKMHSGETQCHLCHKVLNRSYALKLHLFKVHGISSHPHM</sequence>
<feature type="domain" description="C2H2-type" evidence="5">
    <location>
        <begin position="18"/>
        <end position="45"/>
    </location>
</feature>
<dbReference type="SMART" id="SM00355">
    <property type="entry name" value="ZnF_C2H2"/>
    <property type="match status" value="2"/>
</dbReference>
<accession>A0A2J7QEZ5</accession>
<dbReference type="PROSITE" id="PS50157">
    <property type="entry name" value="ZINC_FINGER_C2H2_2"/>
    <property type="match status" value="1"/>
</dbReference>
<dbReference type="SUPFAM" id="SSF57667">
    <property type="entry name" value="beta-beta-alpha zinc fingers"/>
    <property type="match status" value="1"/>
</dbReference>
<protein>
    <recommendedName>
        <fullName evidence="5">C2H2-type domain-containing protein</fullName>
    </recommendedName>
</protein>
<dbReference type="InterPro" id="IPR036236">
    <property type="entry name" value="Znf_C2H2_sf"/>
</dbReference>
<dbReference type="EMBL" id="NEVH01015305">
    <property type="protein sequence ID" value="PNF27156.1"/>
    <property type="molecule type" value="Genomic_DNA"/>
</dbReference>
<dbReference type="GO" id="GO:0008270">
    <property type="term" value="F:zinc ion binding"/>
    <property type="evidence" value="ECO:0007669"/>
    <property type="project" value="UniProtKB-KW"/>
</dbReference>
<comment type="caution">
    <text evidence="6">The sequence shown here is derived from an EMBL/GenBank/DDBJ whole genome shotgun (WGS) entry which is preliminary data.</text>
</comment>